<sequence length="732" mass="81028">MQSIAQINAEMSTTRLNSLRRKSSLCQLACCVTDTRPPLSHNDSLSSSSLARAGRAKVRMDLRRNVRAGRDRDFPEKTRWPAASSGAIFSCENPGVTPRGNRTQLALVGALVPESLHADATCPSMASKVTERNCTPRELAASHLGTSRFVTLAFSGPSNPPDIAYLECVQRDGVSFPAMSHRGRSFRMARFSMRGEYVWKNEERYTSFKVNWALSKALLTIYLRARFVSFRHVGSYFIEHVLGNCAPMSEHFTLVCCNHAQFSQKGRGFRSVRQPMEKRGRLRWEMDVQIGAHDAQLSIRERDGGDDGGRGADKIDVKHVYTEVDFAIGSQFIRHALDDSEPTADSQGNNAFVFRPVFIYHAPGNSVPKNERFTTVCSHHVKFTHKGNDLSSTQEPMDKRRRFETMNKAVSVIAIALHHWQDASYDRENNIRYDGGESCLGSYTSHAGNIRQLLHDATRLPPPPPPKANGVRFRAGSLPDFRSWESCRTKPLVGGVLSGISRFTPPLHSCAASYSPRFTFVGSQDLTPQSSAYWNLSCVFIGCCPAPGCYGIRKEFPCKSAIGSEACRAGLINCDPIVKWVWSGAGMKVREKREIPEKTPPTNGIARHGSNMRKSGVTRPGIEPGSPWWEASGLTVARALLRLPLSSVRLGTFPTTPCSFVAAVCRDDVAVWVPKRTRAQTKAEENFSQASRPTSRDRWTDGRLTIASPAELSFPLVASSAELWSVEGLDRG</sequence>
<accession>A0ABQ9FZT1</accession>
<organism evidence="2 3">
    <name type="scientific">Dryococelus australis</name>
    <dbReference type="NCBI Taxonomy" id="614101"/>
    <lineage>
        <taxon>Eukaryota</taxon>
        <taxon>Metazoa</taxon>
        <taxon>Ecdysozoa</taxon>
        <taxon>Arthropoda</taxon>
        <taxon>Hexapoda</taxon>
        <taxon>Insecta</taxon>
        <taxon>Pterygota</taxon>
        <taxon>Neoptera</taxon>
        <taxon>Polyneoptera</taxon>
        <taxon>Phasmatodea</taxon>
        <taxon>Verophasmatodea</taxon>
        <taxon>Anareolatae</taxon>
        <taxon>Phasmatidae</taxon>
        <taxon>Eurycanthinae</taxon>
        <taxon>Dryococelus</taxon>
    </lineage>
</organism>
<feature type="region of interest" description="Disordered" evidence="1">
    <location>
        <begin position="597"/>
        <end position="621"/>
    </location>
</feature>
<evidence type="ECO:0000313" key="3">
    <source>
        <dbReference type="Proteomes" id="UP001159363"/>
    </source>
</evidence>
<name>A0ABQ9FZT1_9NEOP</name>
<keyword evidence="3" id="KW-1185">Reference proteome</keyword>
<proteinExistence type="predicted"/>
<evidence type="ECO:0000313" key="2">
    <source>
        <dbReference type="EMBL" id="KAJ8865749.1"/>
    </source>
</evidence>
<dbReference type="Proteomes" id="UP001159363">
    <property type="component" value="Chromosome 16"/>
</dbReference>
<evidence type="ECO:0000256" key="1">
    <source>
        <dbReference type="SAM" id="MobiDB-lite"/>
    </source>
</evidence>
<dbReference type="EMBL" id="JARBHB010000017">
    <property type="protein sequence ID" value="KAJ8865749.1"/>
    <property type="molecule type" value="Genomic_DNA"/>
</dbReference>
<protein>
    <submittedName>
        <fullName evidence="2">Uncharacterized protein</fullName>
    </submittedName>
</protein>
<gene>
    <name evidence="2" type="ORF">PR048_033270</name>
</gene>
<comment type="caution">
    <text evidence="2">The sequence shown here is derived from an EMBL/GenBank/DDBJ whole genome shotgun (WGS) entry which is preliminary data.</text>
</comment>
<reference evidence="2 3" key="1">
    <citation type="submission" date="2023-02" db="EMBL/GenBank/DDBJ databases">
        <title>LHISI_Scaffold_Assembly.</title>
        <authorList>
            <person name="Stuart O.P."/>
            <person name="Cleave R."/>
            <person name="Magrath M.J.L."/>
            <person name="Mikheyev A.S."/>
        </authorList>
    </citation>
    <scope>NUCLEOTIDE SEQUENCE [LARGE SCALE GENOMIC DNA]</scope>
    <source>
        <strain evidence="2">Daus_M_001</strain>
        <tissue evidence="2">Leg muscle</tissue>
    </source>
</reference>